<evidence type="ECO:0000256" key="1">
    <source>
        <dbReference type="ARBA" id="ARBA00022490"/>
    </source>
</evidence>
<dbReference type="EMBL" id="CAEZWH010000004">
    <property type="protein sequence ID" value="CAB4643363.1"/>
    <property type="molecule type" value="Genomic_DNA"/>
</dbReference>
<evidence type="ECO:0000256" key="2">
    <source>
        <dbReference type="ARBA" id="ARBA00022679"/>
    </source>
</evidence>
<reference evidence="10" key="1">
    <citation type="submission" date="2020-05" db="EMBL/GenBank/DDBJ databases">
        <authorList>
            <person name="Chiriac C."/>
            <person name="Salcher M."/>
            <person name="Ghai R."/>
            <person name="Kavagutti S V."/>
        </authorList>
    </citation>
    <scope>NUCLEOTIDE SEQUENCE</scope>
</reference>
<dbReference type="InterPro" id="IPR013482">
    <property type="entry name" value="Molybde_CF_guanTrfase"/>
</dbReference>
<dbReference type="Gene3D" id="3.90.550.10">
    <property type="entry name" value="Spore Coat Polysaccharide Biosynthesis Protein SpsA, Chain A"/>
    <property type="match status" value="1"/>
</dbReference>
<keyword evidence="2" id="KW-0808">Transferase</keyword>
<protein>
    <submittedName>
        <fullName evidence="10">Unannotated protein</fullName>
    </submittedName>
</protein>
<evidence type="ECO:0000259" key="8">
    <source>
        <dbReference type="Pfam" id="PF12804"/>
    </source>
</evidence>
<keyword evidence="5" id="KW-0460">Magnesium</keyword>
<evidence type="ECO:0000256" key="7">
    <source>
        <dbReference type="ARBA" id="ARBA00023150"/>
    </source>
</evidence>
<gene>
    <name evidence="10" type="ORF">UFOPK2166_00905</name>
    <name evidence="9" type="ORF">UFOPK2195_00060</name>
</gene>
<keyword evidence="3" id="KW-0479">Metal-binding</keyword>
<feature type="domain" description="MobA-like NTP transferase" evidence="8">
    <location>
        <begin position="4"/>
        <end position="151"/>
    </location>
</feature>
<dbReference type="GO" id="GO:0046872">
    <property type="term" value="F:metal ion binding"/>
    <property type="evidence" value="ECO:0007669"/>
    <property type="project" value="UniProtKB-KW"/>
</dbReference>
<dbReference type="GO" id="GO:0006777">
    <property type="term" value="P:Mo-molybdopterin cofactor biosynthetic process"/>
    <property type="evidence" value="ECO:0007669"/>
    <property type="project" value="UniProtKB-KW"/>
</dbReference>
<dbReference type="GO" id="GO:0016779">
    <property type="term" value="F:nucleotidyltransferase activity"/>
    <property type="evidence" value="ECO:0007669"/>
    <property type="project" value="TreeGrafter"/>
</dbReference>
<dbReference type="EMBL" id="CAEZWB010000122">
    <property type="protein sequence ID" value="CAB4652585.1"/>
    <property type="molecule type" value="Genomic_DNA"/>
</dbReference>
<evidence type="ECO:0000313" key="10">
    <source>
        <dbReference type="EMBL" id="CAB4652585.1"/>
    </source>
</evidence>
<keyword evidence="7" id="KW-0501">Molybdenum cofactor biosynthesis</keyword>
<proteinExistence type="predicted"/>
<dbReference type="AlphaFoldDB" id="A0A6J6KWY8"/>
<dbReference type="PANTHER" id="PTHR19136:SF81">
    <property type="entry name" value="MOLYBDENUM COFACTOR GUANYLYLTRANSFERASE"/>
    <property type="match status" value="1"/>
</dbReference>
<dbReference type="PANTHER" id="PTHR19136">
    <property type="entry name" value="MOLYBDENUM COFACTOR GUANYLYLTRANSFERASE"/>
    <property type="match status" value="1"/>
</dbReference>
<evidence type="ECO:0000256" key="4">
    <source>
        <dbReference type="ARBA" id="ARBA00022741"/>
    </source>
</evidence>
<accession>A0A6J6KWY8</accession>
<evidence type="ECO:0000256" key="5">
    <source>
        <dbReference type="ARBA" id="ARBA00022842"/>
    </source>
</evidence>
<organism evidence="10">
    <name type="scientific">freshwater metagenome</name>
    <dbReference type="NCBI Taxonomy" id="449393"/>
    <lineage>
        <taxon>unclassified sequences</taxon>
        <taxon>metagenomes</taxon>
        <taxon>ecological metagenomes</taxon>
    </lineage>
</organism>
<keyword evidence="6" id="KW-0342">GTP-binding</keyword>
<keyword evidence="4" id="KW-0547">Nucleotide-binding</keyword>
<dbReference type="InterPro" id="IPR025877">
    <property type="entry name" value="MobA-like_NTP_Trfase"/>
</dbReference>
<evidence type="ECO:0000256" key="6">
    <source>
        <dbReference type="ARBA" id="ARBA00023134"/>
    </source>
</evidence>
<sequence length="186" mass="20421">MLDAVILAGGSSSRFGSNKMLYPVDGIPMAAKVAQNMNDLGTVLLIGASVDDAKLISIETYSGPNEGQGPLGALVDALDNSNAEFLLVSPCDTPFFEKQDFSKLIEELGPETDVAVARDERNHWLLSCWRISTTLKHLELMFSQGERAIHRAVVGLRIVEVQFSEGKTRNINTQIDLSNWRKQGCR</sequence>
<dbReference type="CDD" id="cd02503">
    <property type="entry name" value="MobA"/>
    <property type="match status" value="1"/>
</dbReference>
<dbReference type="InterPro" id="IPR029044">
    <property type="entry name" value="Nucleotide-diphossugar_trans"/>
</dbReference>
<keyword evidence="1" id="KW-0963">Cytoplasm</keyword>
<name>A0A6J6KWY8_9ZZZZ</name>
<evidence type="ECO:0000313" key="9">
    <source>
        <dbReference type="EMBL" id="CAB4643363.1"/>
    </source>
</evidence>
<dbReference type="Pfam" id="PF12804">
    <property type="entry name" value="NTP_transf_3"/>
    <property type="match status" value="1"/>
</dbReference>
<dbReference type="SUPFAM" id="SSF53448">
    <property type="entry name" value="Nucleotide-diphospho-sugar transferases"/>
    <property type="match status" value="1"/>
</dbReference>
<dbReference type="GO" id="GO:0005525">
    <property type="term" value="F:GTP binding"/>
    <property type="evidence" value="ECO:0007669"/>
    <property type="project" value="UniProtKB-KW"/>
</dbReference>
<evidence type="ECO:0000256" key="3">
    <source>
        <dbReference type="ARBA" id="ARBA00022723"/>
    </source>
</evidence>